<feature type="binding site" evidence="8">
    <location>
        <position position="37"/>
    </location>
    <ligand>
        <name>Na(+)</name>
        <dbReference type="ChEBI" id="CHEBI:29101"/>
        <label>1</label>
    </ligand>
</feature>
<dbReference type="InterPro" id="IPR037272">
    <property type="entry name" value="SNS_sf"/>
</dbReference>
<dbReference type="GO" id="GO:0046872">
    <property type="term" value="F:metal ion binding"/>
    <property type="evidence" value="ECO:0007669"/>
    <property type="project" value="UniProtKB-KW"/>
</dbReference>
<feature type="transmembrane region" description="Helical" evidence="9">
    <location>
        <begin position="466"/>
        <end position="484"/>
    </location>
</feature>
<evidence type="ECO:0000256" key="4">
    <source>
        <dbReference type="ARBA" id="ARBA00022692"/>
    </source>
</evidence>
<reference evidence="11" key="1">
    <citation type="submission" date="2025-08" db="UniProtKB">
        <authorList>
            <consortium name="RefSeq"/>
        </authorList>
    </citation>
    <scope>IDENTIFICATION</scope>
</reference>
<dbReference type="Pfam" id="PF00209">
    <property type="entry name" value="SNF"/>
    <property type="match status" value="1"/>
</dbReference>
<comment type="similarity">
    <text evidence="2">Belongs to the sodium:neurotransmitter symporter (SNF) (TC 2.A.22) family.</text>
</comment>
<feature type="transmembrane region" description="Helical" evidence="9">
    <location>
        <begin position="235"/>
        <end position="256"/>
    </location>
</feature>
<keyword evidence="7 9" id="KW-0472">Membrane</keyword>
<gene>
    <name evidence="11" type="primary">LOC108007590</name>
</gene>
<feature type="transmembrane region" description="Helical" evidence="9">
    <location>
        <begin position="394"/>
        <end position="420"/>
    </location>
</feature>
<dbReference type="RefSeq" id="XP_016926777.3">
    <property type="nucleotide sequence ID" value="XM_017071288.4"/>
</dbReference>
<feature type="transmembrane region" description="Helical" evidence="9">
    <location>
        <begin position="312"/>
        <end position="332"/>
    </location>
</feature>
<evidence type="ECO:0000256" key="1">
    <source>
        <dbReference type="ARBA" id="ARBA00004141"/>
    </source>
</evidence>
<evidence type="ECO:0000256" key="7">
    <source>
        <dbReference type="ARBA" id="ARBA00023136"/>
    </source>
</evidence>
<dbReference type="CDD" id="cd06857">
    <property type="entry name" value="SLC5-6-like_sbd"/>
    <property type="match status" value="1"/>
</dbReference>
<feature type="transmembrane region" description="Helical" evidence="9">
    <location>
        <begin position="204"/>
        <end position="223"/>
    </location>
</feature>
<evidence type="ECO:0000256" key="8">
    <source>
        <dbReference type="PIRSR" id="PIRSR600175-1"/>
    </source>
</evidence>
<dbReference type="PROSITE" id="PS50267">
    <property type="entry name" value="NA_NEUROTRAN_SYMP_3"/>
    <property type="match status" value="1"/>
</dbReference>
<evidence type="ECO:0000256" key="5">
    <source>
        <dbReference type="ARBA" id="ARBA00022847"/>
    </source>
</evidence>
<keyword evidence="5" id="KW-0769">Symport</keyword>
<dbReference type="GeneID" id="108007590"/>
<dbReference type="PANTHER" id="PTHR11616">
    <property type="entry name" value="SODIUM/CHLORIDE DEPENDENT TRANSPORTER"/>
    <property type="match status" value="1"/>
</dbReference>
<dbReference type="Proteomes" id="UP001652628">
    <property type="component" value="Chromosome 2L"/>
</dbReference>
<feature type="binding site" evidence="8">
    <location>
        <position position="35"/>
    </location>
    <ligand>
        <name>Na(+)</name>
        <dbReference type="ChEBI" id="CHEBI:29101"/>
        <label>1</label>
    </ligand>
</feature>
<keyword evidence="8" id="KW-0915">Sodium</keyword>
<dbReference type="GO" id="GO:0015375">
    <property type="term" value="F:glycine:sodium symporter activity"/>
    <property type="evidence" value="ECO:0007669"/>
    <property type="project" value="TreeGrafter"/>
</dbReference>
<evidence type="ECO:0000313" key="10">
    <source>
        <dbReference type="Proteomes" id="UP001652628"/>
    </source>
</evidence>
<feature type="transmembrane region" description="Helical" evidence="9">
    <location>
        <begin position="100"/>
        <end position="127"/>
    </location>
</feature>
<keyword evidence="3" id="KW-0813">Transport</keyword>
<feature type="transmembrane region" description="Helical" evidence="9">
    <location>
        <begin position="432"/>
        <end position="454"/>
    </location>
</feature>
<accession>A0AB39Z1K6</accession>
<evidence type="ECO:0000256" key="3">
    <source>
        <dbReference type="ARBA" id="ARBA00022448"/>
    </source>
</evidence>
<keyword evidence="10" id="KW-1185">Reference proteome</keyword>
<keyword evidence="6 9" id="KW-1133">Transmembrane helix</keyword>
<dbReference type="GO" id="GO:0005886">
    <property type="term" value="C:plasma membrane"/>
    <property type="evidence" value="ECO:0007669"/>
    <property type="project" value="TreeGrafter"/>
</dbReference>
<keyword evidence="8" id="KW-0479">Metal-binding</keyword>
<evidence type="ECO:0000256" key="6">
    <source>
        <dbReference type="ARBA" id="ARBA00022989"/>
    </source>
</evidence>
<organism evidence="10 11">
    <name type="scientific">Drosophila suzukii</name>
    <name type="common">Spotted-wing drosophila fruit fly</name>
    <dbReference type="NCBI Taxonomy" id="28584"/>
    <lineage>
        <taxon>Eukaryota</taxon>
        <taxon>Metazoa</taxon>
        <taxon>Ecdysozoa</taxon>
        <taxon>Arthropoda</taxon>
        <taxon>Hexapoda</taxon>
        <taxon>Insecta</taxon>
        <taxon>Pterygota</taxon>
        <taxon>Neoptera</taxon>
        <taxon>Endopterygota</taxon>
        <taxon>Diptera</taxon>
        <taxon>Brachycera</taxon>
        <taxon>Muscomorpha</taxon>
        <taxon>Ephydroidea</taxon>
        <taxon>Drosophilidae</taxon>
        <taxon>Drosophila</taxon>
        <taxon>Sophophora</taxon>
    </lineage>
</organism>
<feature type="transmembrane region" description="Helical" evidence="9">
    <location>
        <begin position="538"/>
        <end position="561"/>
    </location>
</feature>
<dbReference type="AlphaFoldDB" id="A0AB39Z1K6"/>
<feature type="binding site" evidence="8">
    <location>
        <position position="407"/>
    </location>
    <ligand>
        <name>Na(+)</name>
        <dbReference type="ChEBI" id="CHEBI:29101"/>
        <label>1</label>
    </ligand>
</feature>
<dbReference type="PANTHER" id="PTHR11616:SF240">
    <property type="entry name" value="BLOATED TUBULES, ISOFORM B-RELATED"/>
    <property type="match status" value="1"/>
</dbReference>
<comment type="subcellular location">
    <subcellularLocation>
        <location evidence="1">Membrane</location>
        <topology evidence="1">Multi-pass membrane protein</topology>
    </subcellularLocation>
</comment>
<sequence length="612" mass="70064">MVCETSYDTGKKVFSPDLNRGKWEKPTDYIFACVGLAMKMDVFDFMYYLLSDMGILGILPYFVYVVIYLAPIIFIHSFMGQFSSCGFISAFRLSPFFKGMGYLSVFLTLSMLNYYSIYAALPLLFIINSFRPTLPWSCEGLKSWFNATSGRSTICNETNNGERSKIKNATDKELHVPSVIFFDSFFDGLREKGGIPEIDDAYELSWHFVILFALVWGVIAFIFHKFSDTAKFGKFLRYMVTCTLILLLVCFVRFLFLPGDLSWLGKYIAPKPNNWSLGTASTFFIAIQAFGAGWGSVIALSSFNGFKTNIMSYSWIISIGQIFIFITFGLVSCMLEQHFRGNGNFFNSKTFLSIIFKISELADASDKRVLNVWLMFLSSASALSTMGWPNLWTIIYYTTLLMAAVISISTQIFTVLQSLFDEFEDLRERKQEVTFGLIAGLAFCSIFFCTNHGITYFCSFYSDAAISNILLHLLLLLVVLWIYGQQHFQRDVEFMLGQPFASWKIYILRYIAPCILLICMPIGIGWSIEDHSYVSMEFLVMCIVVVWLPTLAIPGYGFYILSQNTGSFWERLRRTCRPTDWYPVEMEHRQKYEDTVGNTEAHQLVEVTEEVN</sequence>
<proteinExistence type="inferred from homology"/>
<evidence type="ECO:0000256" key="9">
    <source>
        <dbReference type="SAM" id="Phobius"/>
    </source>
</evidence>
<keyword evidence="4 9" id="KW-0812">Transmembrane</keyword>
<dbReference type="SUPFAM" id="SSF161070">
    <property type="entry name" value="SNF-like"/>
    <property type="match status" value="1"/>
</dbReference>
<name>A0AB39Z1K6_DROSZ</name>
<feature type="transmembrane region" description="Helical" evidence="9">
    <location>
        <begin position="61"/>
        <end position="79"/>
    </location>
</feature>
<feature type="transmembrane region" description="Helical" evidence="9">
    <location>
        <begin position="276"/>
        <end position="300"/>
    </location>
</feature>
<dbReference type="InterPro" id="IPR000175">
    <property type="entry name" value="Na/ntran_symport"/>
</dbReference>
<protein>
    <submittedName>
        <fullName evidence="11">Sodium- and chloride-dependent neutral and basic amino acid transporter B(0+)-like isoform X1</fullName>
    </submittedName>
</protein>
<dbReference type="PRINTS" id="PR00176">
    <property type="entry name" value="NANEUSMPORT"/>
</dbReference>
<feature type="transmembrane region" description="Helical" evidence="9">
    <location>
        <begin position="505"/>
        <end position="526"/>
    </location>
</feature>
<evidence type="ECO:0000313" key="11">
    <source>
        <dbReference type="RefSeq" id="XP_016926777.3"/>
    </source>
</evidence>
<evidence type="ECO:0000256" key="2">
    <source>
        <dbReference type="ARBA" id="ARBA00006459"/>
    </source>
</evidence>